<proteinExistence type="inferred from homology"/>
<evidence type="ECO:0000256" key="1">
    <source>
        <dbReference type="ARBA" id="ARBA00006596"/>
    </source>
</evidence>
<accession>A0A8J9TM70</accession>
<evidence type="ECO:0000259" key="3">
    <source>
        <dbReference type="Pfam" id="PF02906"/>
    </source>
</evidence>
<dbReference type="Proteomes" id="UP000836788">
    <property type="component" value="Chromosome 19"/>
</dbReference>
<evidence type="ECO:0000256" key="2">
    <source>
        <dbReference type="SAM" id="MobiDB-lite"/>
    </source>
</evidence>
<dbReference type="InterPro" id="IPR009016">
    <property type="entry name" value="Fe_hydrogenase"/>
</dbReference>
<organism evidence="4">
    <name type="scientific">Phaeodactylum tricornutum</name>
    <name type="common">Diatom</name>
    <dbReference type="NCBI Taxonomy" id="2850"/>
    <lineage>
        <taxon>Eukaryota</taxon>
        <taxon>Sar</taxon>
        <taxon>Stramenopiles</taxon>
        <taxon>Ochrophyta</taxon>
        <taxon>Bacillariophyta</taxon>
        <taxon>Bacillariophyceae</taxon>
        <taxon>Bacillariophycidae</taxon>
        <taxon>Naviculales</taxon>
        <taxon>Phaeodactylaceae</taxon>
        <taxon>Phaeodactylum</taxon>
    </lineage>
</organism>
<feature type="domain" description="Iron hydrogenase large subunit C-terminal" evidence="3">
    <location>
        <begin position="266"/>
        <end position="367"/>
    </location>
</feature>
<feature type="compositionally biased region" description="Polar residues" evidence="2">
    <location>
        <begin position="41"/>
        <end position="56"/>
    </location>
</feature>
<dbReference type="Pfam" id="PF02906">
    <property type="entry name" value="Fe_hyd_lg_C"/>
    <property type="match status" value="2"/>
</dbReference>
<evidence type="ECO:0000313" key="4">
    <source>
        <dbReference type="EMBL" id="CAG9283596.1"/>
    </source>
</evidence>
<feature type="region of interest" description="Disordered" evidence="2">
    <location>
        <begin position="27"/>
        <end position="59"/>
    </location>
</feature>
<reference evidence="4" key="1">
    <citation type="submission" date="2022-02" db="EMBL/GenBank/DDBJ databases">
        <authorList>
            <person name="Giguere J D."/>
        </authorList>
    </citation>
    <scope>NUCLEOTIDE SEQUENCE</scope>
    <source>
        <strain evidence="4">CCAP 1055/1</strain>
    </source>
</reference>
<gene>
    <name evidence="4" type="ORF">PTTT1_LOCUS23321</name>
</gene>
<dbReference type="AlphaFoldDB" id="A0A8J9TM70"/>
<dbReference type="PANTHER" id="PTHR11615">
    <property type="entry name" value="NITRATE, FORMATE, IRON DEHYDROGENASE"/>
    <property type="match status" value="1"/>
</dbReference>
<dbReference type="Gene3D" id="3.40.950.10">
    <property type="entry name" value="Fe-only Hydrogenase (Larger Subunit), Chain L, domain 3"/>
    <property type="match status" value="1"/>
</dbReference>
<dbReference type="InterPro" id="IPR004108">
    <property type="entry name" value="Fe_hydrogenase_lsu_C"/>
</dbReference>
<dbReference type="EMBL" id="OU594960">
    <property type="protein sequence ID" value="CAG9283596.1"/>
    <property type="molecule type" value="Genomic_DNA"/>
</dbReference>
<comment type="similarity">
    <text evidence="1">Belongs to the NARF family.</text>
</comment>
<feature type="compositionally biased region" description="Basic and acidic residues" evidence="2">
    <location>
        <begin position="27"/>
        <end position="36"/>
    </location>
</feature>
<protein>
    <recommendedName>
        <fullName evidence="3">Iron hydrogenase large subunit C-terminal domain-containing protein</fullName>
    </recommendedName>
</protein>
<dbReference type="InterPro" id="IPR050340">
    <property type="entry name" value="Cytosolic_Fe-S_CAF"/>
</dbReference>
<dbReference type="SUPFAM" id="SSF53920">
    <property type="entry name" value="Fe-only hydrogenase"/>
    <property type="match status" value="1"/>
</dbReference>
<sequence>MSGVFLSNVDDYLAPSQACVNPLFSTDKKKDDEKKSGVVGTLSNGNHANDDPNSFDTAAASENPAIVPRKRVRRRLPAAITASSDWTPRVPKDPVQASIADCLACSGCVTTAETVLLETQHSVVALKELIAKKENDRPKIVATISPAAWADLHRHLSREFNCSPSLSLSAQQRWTILLWRALKISSVLDGNIPLAWSLEEAALEFCRAYKRKQTTNDPDAMAVDVPQDELWQQQLIPSFAESRSQSQYYVNGETKTVYHDGGAQQAGSLPLLSGSCPAVVCLVEKSTHKAVPHLATTKSPLALAGEFWKRQHFDKHTSLPRQEYYHVAIMPCHDKKLEASRKDFEDESGKDVDIVITTQECMRLIQELLDVSIDDIVKCFRELPLATLSDCTSFTKAAEPVLIADSNSHCITTLTTEDAEISSNAAFTLGSGGYASFIFAYAAKRLFGVQLDAHELPWEPVGPDQAGRVSARVAASTQRRRDYYHVALYRSQDGNFTTNANLSSDSKPILHFAIAYGMQTLQRVLKPYTSEHLQSGIGYDYVEAMACPSGCVNGGGQIRTSARETPTETRFRVGTTQTLLRVPQMNESSGRTQLGAGSSLHTRYHIVPPLQHSLGAAAGVPVKDTQW</sequence>
<name>A0A8J9TM70_PHATR</name>
<feature type="domain" description="Iron hydrogenase large subunit C-terminal" evidence="3">
    <location>
        <begin position="490"/>
        <end position="555"/>
    </location>
</feature>
<dbReference type="OMA" id="GYLHHVL"/>